<comment type="caution">
    <text evidence="3">The sequence shown here is derived from an EMBL/GenBank/DDBJ whole genome shotgun (WGS) entry which is preliminary data.</text>
</comment>
<reference evidence="3" key="1">
    <citation type="submission" date="2022-07" db="EMBL/GenBank/DDBJ databases">
        <title>Genome Sequence of Xylaria arbuscula.</title>
        <authorList>
            <person name="Buettner E."/>
        </authorList>
    </citation>
    <scope>NUCLEOTIDE SEQUENCE</scope>
    <source>
        <strain evidence="3">VT107</strain>
    </source>
</reference>
<feature type="compositionally biased region" description="Basic and acidic residues" evidence="1">
    <location>
        <begin position="773"/>
        <end position="782"/>
    </location>
</feature>
<organism evidence="3 4">
    <name type="scientific">Xylaria arbuscula</name>
    <dbReference type="NCBI Taxonomy" id="114810"/>
    <lineage>
        <taxon>Eukaryota</taxon>
        <taxon>Fungi</taxon>
        <taxon>Dikarya</taxon>
        <taxon>Ascomycota</taxon>
        <taxon>Pezizomycotina</taxon>
        <taxon>Sordariomycetes</taxon>
        <taxon>Xylariomycetidae</taxon>
        <taxon>Xylariales</taxon>
        <taxon>Xylariaceae</taxon>
        <taxon>Xylaria</taxon>
    </lineage>
</organism>
<dbReference type="Proteomes" id="UP001148614">
    <property type="component" value="Unassembled WGS sequence"/>
</dbReference>
<feature type="compositionally biased region" description="Basic and acidic residues" evidence="1">
    <location>
        <begin position="69"/>
        <end position="81"/>
    </location>
</feature>
<feature type="compositionally biased region" description="Polar residues" evidence="1">
    <location>
        <begin position="790"/>
        <end position="802"/>
    </location>
</feature>
<proteinExistence type="predicted"/>
<evidence type="ECO:0000313" key="3">
    <source>
        <dbReference type="EMBL" id="KAJ3577206.1"/>
    </source>
</evidence>
<dbReference type="PANTHER" id="PTHR33112:SF16">
    <property type="entry name" value="HETEROKARYON INCOMPATIBILITY DOMAIN-CONTAINING PROTEIN"/>
    <property type="match status" value="1"/>
</dbReference>
<evidence type="ECO:0000259" key="2">
    <source>
        <dbReference type="Pfam" id="PF06985"/>
    </source>
</evidence>
<dbReference type="InterPro" id="IPR010730">
    <property type="entry name" value="HET"/>
</dbReference>
<feature type="region of interest" description="Disordered" evidence="1">
    <location>
        <begin position="726"/>
        <end position="754"/>
    </location>
</feature>
<evidence type="ECO:0000256" key="1">
    <source>
        <dbReference type="SAM" id="MobiDB-lite"/>
    </source>
</evidence>
<dbReference type="PANTHER" id="PTHR33112">
    <property type="entry name" value="DOMAIN PROTEIN, PUTATIVE-RELATED"/>
    <property type="match status" value="1"/>
</dbReference>
<dbReference type="AlphaFoldDB" id="A0A9W8NID4"/>
<accession>A0A9W8NID4</accession>
<feature type="region of interest" description="Disordered" evidence="1">
    <location>
        <begin position="57"/>
        <end position="81"/>
    </location>
</feature>
<feature type="region of interest" description="Disordered" evidence="1">
    <location>
        <begin position="770"/>
        <end position="802"/>
    </location>
</feature>
<dbReference type="Pfam" id="PF06985">
    <property type="entry name" value="HET"/>
    <property type="match status" value="1"/>
</dbReference>
<sequence>MSTSQAIMVDDTRGGGFNLTTSQISSSMEDIARHRTTRLPKSWLQNLRFLTVDKEDDVDSDNDQLGPAGKKETGKAKQSCARRELDVAIPTTRHFCYPRRWSSRSNLSEDSELRDTFCAHVAAVTCAHCKNIPLFTNRSRTTRFRIHRAFPKIESPELSKQSDPCRHFVAVSYCWDAQSSDQTGAIEDPYTVVEEDGSVRNIRASKQTIDRAVAFAAQNGYRMIWIDQECIEQDKPDQKEIAIQFMDMVYLYAHITIGLYSARLEQIHLNCLLSCWERQVIRTLGLEKRGPRPAQSRRQLSFDLSIVREAFKRVANDPWNSRAWILQETFASAGNMLILLPYVPGVTTRHLRLYIERLLRPSAAVGQLVDEIIRFKWFHPPIERHRFNYDVPVGGVLPRDVCSAATAISFLRYRDNSVPADRLAIIANMCGYELRLNPAAIQKTQSSLALCVMALAIMNGDFSLLALELYESLPRTQDTNLSLWSHLKTRMENFHNASSTGMVPIGAALGSPAPESYHLSSEGLRLPGLMWKVQRFISLRSIQKKYRSSWLDLDDENHRIFTQYYSGDKDDYLQQIKMHQSMRHHMYRRKHAITQILFDVLMQLKKKKEIEVADAIWQSVWKHALPHSERRFERISSVMHLPSNLRNENRAEMFDIQQIDCRTYSPEWFINRIMRDGRFWVADIVRSSQDTGYPLTGNDKSFPWQATEKMLNDLFDNDQLEIHDQNKRDDSNLGTDGSGNTTTQGPGSVDLGSVVKGKIQGGLDKSMVQQGTETHDQNKGDDSNLGADRSGNTTTQEPGSVNLGSIVKGKIEWGLVGFAMHQLTEKGYPQRPEPTTEMTSLACIHQLTIIACLVKEEGFNQAEQLRGQYAVFDVDGAADAHTMVLTPFSAQLEGIPAPAVRSMGVSWVVERAIADEPDTGYESFRPLRPVPGMWQISLIPGGRYRVV</sequence>
<evidence type="ECO:0000313" key="4">
    <source>
        <dbReference type="Proteomes" id="UP001148614"/>
    </source>
</evidence>
<dbReference type="EMBL" id="JANPWZ010000412">
    <property type="protein sequence ID" value="KAJ3577206.1"/>
    <property type="molecule type" value="Genomic_DNA"/>
</dbReference>
<gene>
    <name evidence="3" type="ORF">NPX13_g3365</name>
</gene>
<protein>
    <recommendedName>
        <fullName evidence="2">Heterokaryon incompatibility domain-containing protein</fullName>
    </recommendedName>
</protein>
<feature type="compositionally biased region" description="Polar residues" evidence="1">
    <location>
        <begin position="732"/>
        <end position="746"/>
    </location>
</feature>
<name>A0A9W8NID4_9PEZI</name>
<dbReference type="VEuPathDB" id="FungiDB:F4678DRAFT_18303"/>
<keyword evidence="4" id="KW-1185">Reference proteome</keyword>
<feature type="domain" description="Heterokaryon incompatibility" evidence="2">
    <location>
        <begin position="168"/>
        <end position="328"/>
    </location>
</feature>